<feature type="compositionally biased region" description="Polar residues" evidence="1">
    <location>
        <begin position="22"/>
        <end position="66"/>
    </location>
</feature>
<accession>A0A915DMU3</accession>
<dbReference type="WBParaSite" id="jg21664">
    <property type="protein sequence ID" value="jg21664"/>
    <property type="gene ID" value="jg21664"/>
</dbReference>
<feature type="region of interest" description="Disordered" evidence="1">
    <location>
        <begin position="1"/>
        <end position="115"/>
    </location>
</feature>
<evidence type="ECO:0000313" key="2">
    <source>
        <dbReference type="Proteomes" id="UP000887574"/>
    </source>
</evidence>
<evidence type="ECO:0000256" key="1">
    <source>
        <dbReference type="SAM" id="MobiDB-lite"/>
    </source>
</evidence>
<dbReference type="Proteomes" id="UP000887574">
    <property type="component" value="Unplaced"/>
</dbReference>
<organism evidence="2 3">
    <name type="scientific">Ditylenchus dipsaci</name>
    <dbReference type="NCBI Taxonomy" id="166011"/>
    <lineage>
        <taxon>Eukaryota</taxon>
        <taxon>Metazoa</taxon>
        <taxon>Ecdysozoa</taxon>
        <taxon>Nematoda</taxon>
        <taxon>Chromadorea</taxon>
        <taxon>Rhabditida</taxon>
        <taxon>Tylenchina</taxon>
        <taxon>Tylenchomorpha</taxon>
        <taxon>Sphaerularioidea</taxon>
        <taxon>Anguinidae</taxon>
        <taxon>Anguininae</taxon>
        <taxon>Ditylenchus</taxon>
    </lineage>
</organism>
<keyword evidence="2" id="KW-1185">Reference proteome</keyword>
<sequence>MFGSNREPKNASFPDTLDSEVSGPSTSAQSGNPQSKGTSSVFRRQRTNNRPTSSARPWTATQTRSTLADVDSATPHSNQNADKRVTKKAPNAYTKQEDEDTKSLQSSSQNEPDYLVQKPANITFSTDDPQAYSDIEDIGFEDDQVPEVREDVFARPLSAKNRSRQFIHRPSSIKTQRFQRFRHRTKNRRNVSLPENVVLEAEKSGEDLYIKPKQTIEVPEDVETKHLDEAYIPQMDVDLAPQLYKDEKVVQVVQEDPVIKVAFT</sequence>
<proteinExistence type="predicted"/>
<evidence type="ECO:0000313" key="3">
    <source>
        <dbReference type="WBParaSite" id="jg21664"/>
    </source>
</evidence>
<name>A0A915DMU3_9BILA</name>
<reference evidence="3" key="1">
    <citation type="submission" date="2022-11" db="UniProtKB">
        <authorList>
            <consortium name="WormBaseParasite"/>
        </authorList>
    </citation>
    <scope>IDENTIFICATION</scope>
</reference>
<dbReference type="AlphaFoldDB" id="A0A915DMU3"/>
<protein>
    <submittedName>
        <fullName evidence="3">Uncharacterized protein</fullName>
    </submittedName>
</protein>